<dbReference type="InterPro" id="IPR005482">
    <property type="entry name" value="Biotin_COase_C"/>
</dbReference>
<keyword evidence="5" id="KW-0092">Biotin</keyword>
<evidence type="ECO:0000256" key="6">
    <source>
        <dbReference type="PROSITE-ProRule" id="PRU00409"/>
    </source>
</evidence>
<evidence type="ECO:0000256" key="5">
    <source>
        <dbReference type="ARBA" id="ARBA00023267"/>
    </source>
</evidence>
<evidence type="ECO:0008006" key="12">
    <source>
        <dbReference type="Google" id="ProtNLM"/>
    </source>
</evidence>
<proteinExistence type="predicted"/>
<dbReference type="SUPFAM" id="SSF56059">
    <property type="entry name" value="Glutathione synthetase ATP-binding domain-like"/>
    <property type="match status" value="1"/>
</dbReference>
<keyword evidence="4 6" id="KW-0067">ATP-binding</keyword>
<dbReference type="InterPro" id="IPR005481">
    <property type="entry name" value="BC-like_N"/>
</dbReference>
<organism evidence="10 11">
    <name type="scientific">Sporothrix stenoceras</name>
    <dbReference type="NCBI Taxonomy" id="5173"/>
    <lineage>
        <taxon>Eukaryota</taxon>
        <taxon>Fungi</taxon>
        <taxon>Dikarya</taxon>
        <taxon>Ascomycota</taxon>
        <taxon>Pezizomycotina</taxon>
        <taxon>Sordariomycetes</taxon>
        <taxon>Sordariomycetidae</taxon>
        <taxon>Ophiostomatales</taxon>
        <taxon>Ophiostomataceae</taxon>
        <taxon>Sporothrix</taxon>
    </lineage>
</organism>
<dbReference type="Pfam" id="PF02786">
    <property type="entry name" value="CPSase_L_D2"/>
    <property type="match status" value="1"/>
</dbReference>
<sequence>MDSCPTRPALFVAPLTIDQQTGLPVIRKVFIANRGEIACRVISTCRKLNVQTALLYVEEDEGTRHILEADDAVNVGSINDQPTNPFLNMDLLIDTALRLGADAIHPGYGYLSEKDEFVTKTREAGLIFIGPSAQAMSTLGDKRSSKVYLQEHAPDVPLIAGFSGTSTKAEDLEGAAAKIGYPIMLKASAGGGGKGMRIVREASQLREELERVQSEAARSFGSADCILEKYIENSKHVEVQIMGDHHGNVVSFFERDCSVQRRHQKIIEESPCPFLSEDLRQRMSDVAVSVAKAIGYANAGTVEFVLDVQESKFYFLEVNARLQVEHPITEEVTGTDLVSIQLFVASGGNLTTLSHVQNLRPYGHAIELRLCAEDPQRDFFPEHGLIRAWTPASGALGPSRDIRYETAMQTGCSVSIHFDSMIAKLVVWAPTRSLAVRKIAQVTAQTSCLGIKTNQLFLQRCLLHPAFQDPTYNTSFIPRHLEELLKMPSAYTPSLATIPALILRSTELQRVLGSSSGFRSPFRSVRSQFRNQHRDPVGGLCDVVTTDLSTMTRIPDSGEKPSTLLIWTPPPATPTHGSAQGDGERVSVIPVASPTEKEGVVKEDKDVPPKPAAQILTSQYNTISNILRGPKPSPITARLARWTNISDDQNNTVSCFVDAVVDGATVRAHIIIPDANRTDGHQTAYGHFPHLGCHVKFEMDTLLSYTENSRVAVESQRQQGQAEIKAPMPCKILSIKAKEGDKVAVGDVVMVLESMKMEVSVKTSKAGKFHTLWKAGDAVNENATLCSVN</sequence>
<evidence type="ECO:0000259" key="7">
    <source>
        <dbReference type="PROSITE" id="PS50968"/>
    </source>
</evidence>
<accession>A0ABR3YHY7</accession>
<evidence type="ECO:0000256" key="2">
    <source>
        <dbReference type="ARBA" id="ARBA00022598"/>
    </source>
</evidence>
<feature type="domain" description="Biotin carboxylation" evidence="9">
    <location>
        <begin position="25"/>
        <end position="482"/>
    </location>
</feature>
<dbReference type="PROSITE" id="PS00866">
    <property type="entry name" value="CPSASE_1"/>
    <property type="match status" value="1"/>
</dbReference>
<dbReference type="Gene3D" id="3.30.470.20">
    <property type="entry name" value="ATP-grasp fold, B domain"/>
    <property type="match status" value="1"/>
</dbReference>
<comment type="cofactor">
    <cofactor evidence="1">
        <name>biotin</name>
        <dbReference type="ChEBI" id="CHEBI:57586"/>
    </cofactor>
</comment>
<dbReference type="InterPro" id="IPR005479">
    <property type="entry name" value="CPAse_ATP-bd"/>
</dbReference>
<dbReference type="Proteomes" id="UP001583186">
    <property type="component" value="Unassembled WGS sequence"/>
</dbReference>
<feature type="domain" description="ATP-grasp" evidence="8">
    <location>
        <begin position="146"/>
        <end position="346"/>
    </location>
</feature>
<dbReference type="Pfam" id="PF02785">
    <property type="entry name" value="Biotin_carb_C"/>
    <property type="match status" value="1"/>
</dbReference>
<dbReference type="EMBL" id="JAWCUI010000158">
    <property type="protein sequence ID" value="KAL1887029.1"/>
    <property type="molecule type" value="Genomic_DNA"/>
</dbReference>
<evidence type="ECO:0000313" key="11">
    <source>
        <dbReference type="Proteomes" id="UP001583186"/>
    </source>
</evidence>
<evidence type="ECO:0000256" key="4">
    <source>
        <dbReference type="ARBA" id="ARBA00022840"/>
    </source>
</evidence>
<dbReference type="PROSITE" id="PS50975">
    <property type="entry name" value="ATP_GRASP"/>
    <property type="match status" value="1"/>
</dbReference>
<evidence type="ECO:0000256" key="1">
    <source>
        <dbReference type="ARBA" id="ARBA00001953"/>
    </source>
</evidence>
<dbReference type="SUPFAM" id="SSF52440">
    <property type="entry name" value="PreATP-grasp domain"/>
    <property type="match status" value="1"/>
</dbReference>
<dbReference type="InterPro" id="IPR000089">
    <property type="entry name" value="Biotin_lipoyl"/>
</dbReference>
<dbReference type="Gene3D" id="2.40.50.100">
    <property type="match status" value="1"/>
</dbReference>
<protein>
    <recommendedName>
        <fullName evidence="12">3-methylcrotonyl-CoA carboxylase alpha subunit</fullName>
    </recommendedName>
</protein>
<dbReference type="InterPro" id="IPR011053">
    <property type="entry name" value="Single_hybrid_motif"/>
</dbReference>
<gene>
    <name evidence="10" type="ORF">Sste5346_010472</name>
</gene>
<evidence type="ECO:0000259" key="9">
    <source>
        <dbReference type="PROSITE" id="PS50979"/>
    </source>
</evidence>
<evidence type="ECO:0000313" key="10">
    <source>
        <dbReference type="EMBL" id="KAL1887029.1"/>
    </source>
</evidence>
<dbReference type="InterPro" id="IPR050856">
    <property type="entry name" value="Biotin_carboxylase_complex"/>
</dbReference>
<comment type="caution">
    <text evidence="10">The sequence shown here is derived from an EMBL/GenBank/DDBJ whole genome shotgun (WGS) entry which is preliminary data.</text>
</comment>
<dbReference type="InterPro" id="IPR016185">
    <property type="entry name" value="PreATP-grasp_dom_sf"/>
</dbReference>
<evidence type="ECO:0000259" key="8">
    <source>
        <dbReference type="PROSITE" id="PS50975"/>
    </source>
</evidence>
<dbReference type="Pfam" id="PF00364">
    <property type="entry name" value="Biotin_lipoyl"/>
    <property type="match status" value="1"/>
</dbReference>
<dbReference type="PANTHER" id="PTHR18866:SF127">
    <property type="match status" value="1"/>
</dbReference>
<name>A0ABR3YHY7_9PEZI</name>
<keyword evidence="2" id="KW-0436">Ligase</keyword>
<keyword evidence="11" id="KW-1185">Reference proteome</keyword>
<dbReference type="PROSITE" id="PS50979">
    <property type="entry name" value="BC"/>
    <property type="match status" value="1"/>
</dbReference>
<reference evidence="10 11" key="1">
    <citation type="journal article" date="2024" name="IMA Fungus">
        <title>IMA Genome - F19 : A genome assembly and annotation guide to empower mycologists, including annotated draft genome sequences of Ceratocystis pirilliformis, Diaporthe australafricana, Fusarium ophioides, Paecilomyces lecythidis, and Sporothrix stenoceras.</title>
        <authorList>
            <person name="Aylward J."/>
            <person name="Wilson A.M."/>
            <person name="Visagie C.M."/>
            <person name="Spraker J."/>
            <person name="Barnes I."/>
            <person name="Buitendag C."/>
            <person name="Ceriani C."/>
            <person name="Del Mar Angel L."/>
            <person name="du Plessis D."/>
            <person name="Fuchs T."/>
            <person name="Gasser K."/>
            <person name="Kramer D."/>
            <person name="Li W."/>
            <person name="Munsamy K."/>
            <person name="Piso A."/>
            <person name="Price J.L."/>
            <person name="Sonnekus B."/>
            <person name="Thomas C."/>
            <person name="van der Nest A."/>
            <person name="van Dijk A."/>
            <person name="van Heerden A."/>
            <person name="van Vuuren N."/>
            <person name="Yilmaz N."/>
            <person name="Duong T.A."/>
            <person name="van der Merwe N.A."/>
            <person name="Wingfield M.J."/>
            <person name="Wingfield B.D."/>
        </authorList>
    </citation>
    <scope>NUCLEOTIDE SEQUENCE [LARGE SCALE GENOMIC DNA]</scope>
    <source>
        <strain evidence="10 11">CMW 5346</strain>
    </source>
</reference>
<dbReference type="CDD" id="cd06850">
    <property type="entry name" value="biotinyl_domain"/>
    <property type="match status" value="1"/>
</dbReference>
<dbReference type="PROSITE" id="PS00867">
    <property type="entry name" value="CPSASE_2"/>
    <property type="match status" value="1"/>
</dbReference>
<dbReference type="InterPro" id="IPR011054">
    <property type="entry name" value="Rudment_hybrid_motif"/>
</dbReference>
<dbReference type="InterPro" id="IPR011761">
    <property type="entry name" value="ATP-grasp"/>
</dbReference>
<keyword evidence="3 6" id="KW-0547">Nucleotide-binding</keyword>
<dbReference type="PANTHER" id="PTHR18866">
    <property type="entry name" value="CARBOXYLASE:PYRUVATE/ACETYL-COA/PROPIONYL-COA CARBOXYLASE"/>
    <property type="match status" value="1"/>
</dbReference>
<evidence type="ECO:0000256" key="3">
    <source>
        <dbReference type="ARBA" id="ARBA00022741"/>
    </source>
</evidence>
<feature type="domain" description="Lipoyl-binding" evidence="7">
    <location>
        <begin position="721"/>
        <end position="789"/>
    </location>
</feature>
<dbReference type="SUPFAM" id="SSF51246">
    <property type="entry name" value="Rudiment single hybrid motif"/>
    <property type="match status" value="1"/>
</dbReference>
<dbReference type="SUPFAM" id="SSF51230">
    <property type="entry name" value="Single hybrid motif"/>
    <property type="match status" value="1"/>
</dbReference>
<dbReference type="SMART" id="SM00878">
    <property type="entry name" value="Biotin_carb_C"/>
    <property type="match status" value="1"/>
</dbReference>
<dbReference type="Pfam" id="PF00289">
    <property type="entry name" value="Biotin_carb_N"/>
    <property type="match status" value="1"/>
</dbReference>
<dbReference type="InterPro" id="IPR011764">
    <property type="entry name" value="Biotin_carboxylation_dom"/>
</dbReference>
<dbReference type="PROSITE" id="PS50968">
    <property type="entry name" value="BIOTINYL_LIPOYL"/>
    <property type="match status" value="1"/>
</dbReference>